<dbReference type="EMBL" id="CAOQHR010000004">
    <property type="protein sequence ID" value="CAI6333844.1"/>
    <property type="molecule type" value="Genomic_DNA"/>
</dbReference>
<reference evidence="4" key="1">
    <citation type="submission" date="2023-01" db="EMBL/GenBank/DDBJ databases">
        <authorList>
            <person name="Van Ghelder C."/>
            <person name="Rancurel C."/>
        </authorList>
    </citation>
    <scope>NUCLEOTIDE SEQUENCE</scope>
    <source>
        <strain evidence="4">CNCM I-4278</strain>
    </source>
</reference>
<feature type="region of interest" description="Disordered" evidence="2">
    <location>
        <begin position="237"/>
        <end position="258"/>
    </location>
</feature>
<feature type="compositionally biased region" description="Basic and acidic residues" evidence="2">
    <location>
        <begin position="249"/>
        <end position="258"/>
    </location>
</feature>
<dbReference type="Pfam" id="PF00293">
    <property type="entry name" value="NUDIX"/>
    <property type="match status" value="1"/>
</dbReference>
<dbReference type="GO" id="GO:0016787">
    <property type="term" value="F:hydrolase activity"/>
    <property type="evidence" value="ECO:0007669"/>
    <property type="project" value="UniProtKB-KW"/>
</dbReference>
<evidence type="ECO:0000256" key="1">
    <source>
        <dbReference type="ARBA" id="ARBA00022801"/>
    </source>
</evidence>
<feature type="domain" description="Nudix hydrolase" evidence="3">
    <location>
        <begin position="201"/>
        <end position="353"/>
    </location>
</feature>
<dbReference type="InterPro" id="IPR015797">
    <property type="entry name" value="NUDIX_hydrolase-like_dom_sf"/>
</dbReference>
<evidence type="ECO:0000259" key="3">
    <source>
        <dbReference type="PROSITE" id="PS51462"/>
    </source>
</evidence>
<dbReference type="Gene3D" id="3.90.79.10">
    <property type="entry name" value="Nucleoside Triphosphate Pyrophosphohydrolase"/>
    <property type="match status" value="1"/>
</dbReference>
<evidence type="ECO:0000313" key="5">
    <source>
        <dbReference type="Proteomes" id="UP001152607"/>
    </source>
</evidence>
<accession>A0A9W4XJ47</accession>
<feature type="region of interest" description="Disordered" evidence="2">
    <location>
        <begin position="134"/>
        <end position="192"/>
    </location>
</feature>
<dbReference type="PROSITE" id="PS51462">
    <property type="entry name" value="NUDIX"/>
    <property type="match status" value="1"/>
</dbReference>
<name>A0A9W4XJ47_9PLEO</name>
<protein>
    <recommendedName>
        <fullName evidence="3">Nudix hydrolase domain-containing protein</fullName>
    </recommendedName>
</protein>
<gene>
    <name evidence="4" type="ORF">PDIGIT_LOCUS6895</name>
</gene>
<dbReference type="OrthoDB" id="10259236at2759"/>
<dbReference type="PROSITE" id="PS00893">
    <property type="entry name" value="NUDIX_BOX"/>
    <property type="match status" value="1"/>
</dbReference>
<keyword evidence="5" id="KW-1185">Reference proteome</keyword>
<proteinExistence type="predicted"/>
<dbReference type="SUPFAM" id="SSF55811">
    <property type="entry name" value="Nudix"/>
    <property type="match status" value="1"/>
</dbReference>
<dbReference type="AlphaFoldDB" id="A0A9W4XJ47"/>
<keyword evidence="1" id="KW-0378">Hydrolase</keyword>
<organism evidence="4 5">
    <name type="scientific">Periconia digitata</name>
    <dbReference type="NCBI Taxonomy" id="1303443"/>
    <lineage>
        <taxon>Eukaryota</taxon>
        <taxon>Fungi</taxon>
        <taxon>Dikarya</taxon>
        <taxon>Ascomycota</taxon>
        <taxon>Pezizomycotina</taxon>
        <taxon>Dothideomycetes</taxon>
        <taxon>Pleosporomycetidae</taxon>
        <taxon>Pleosporales</taxon>
        <taxon>Massarineae</taxon>
        <taxon>Periconiaceae</taxon>
        <taxon>Periconia</taxon>
    </lineage>
</organism>
<dbReference type="InterPro" id="IPR000086">
    <property type="entry name" value="NUDIX_hydrolase_dom"/>
</dbReference>
<dbReference type="InterPro" id="IPR020084">
    <property type="entry name" value="NUDIX_hydrolase_CS"/>
</dbReference>
<evidence type="ECO:0000256" key="2">
    <source>
        <dbReference type="SAM" id="MobiDB-lite"/>
    </source>
</evidence>
<feature type="compositionally biased region" description="Low complexity" evidence="2">
    <location>
        <begin position="143"/>
        <end position="190"/>
    </location>
</feature>
<evidence type="ECO:0000313" key="4">
    <source>
        <dbReference type="EMBL" id="CAI6333844.1"/>
    </source>
</evidence>
<sequence length="415" mass="45947">MKVALINKYILAGNNGSIGGICWSIHLVSGFIRATLDSTRQLKLLHNPIAAWIHSPVPRLALPLPAAISSLTVFHDSNQMHNGAVNNSENRNKRHDEYRSTRFGKITPRPIHPAWRLDERCCLPKLLKNIKDDRRRGVGGNIDSTQDATSPSTATTTDPATTSKSTLPKTASSTAMSSSSSRPSAPQSSPHPTFAQYAAENFVQGGGVAIFHLKSERVVICSAEDRKGRTYFFLPKGRRDTGESAGQGAEREGFEESGYRNRLLPLPTKHHQPQAHPRVSTPPLTAEPLWIQLMPVGHRNIQYLLYWYVAETIPPSLEESLHSHPTEAYKPPPPFPADLTLKERVAMEPDGYEPIHHEGTGVDEEEAEYKSYLVPIDEAVVKLGKHDVLADVVLRGWRAIQERYSMEEKAATGGQ</sequence>
<dbReference type="Proteomes" id="UP001152607">
    <property type="component" value="Unassembled WGS sequence"/>
</dbReference>
<comment type="caution">
    <text evidence="4">The sequence shown here is derived from an EMBL/GenBank/DDBJ whole genome shotgun (WGS) entry which is preliminary data.</text>
</comment>